<dbReference type="PANTHER" id="PTHR42081:SF1">
    <property type="entry name" value="ZINC FINGER PROTEIN DHHC DOMAIN CONTAINING PROTEIN"/>
    <property type="match status" value="1"/>
</dbReference>
<feature type="region of interest" description="Disordered" evidence="1">
    <location>
        <begin position="1"/>
        <end position="40"/>
    </location>
</feature>
<feature type="compositionally biased region" description="Basic residues" evidence="1">
    <location>
        <begin position="289"/>
        <end position="299"/>
    </location>
</feature>
<feature type="compositionally biased region" description="Basic residues" evidence="1">
    <location>
        <begin position="367"/>
        <end position="379"/>
    </location>
</feature>
<accession>A0AAD4GZ10</accession>
<comment type="caution">
    <text evidence="3">The sequence shown here is derived from an EMBL/GenBank/DDBJ whole genome shotgun (WGS) entry which is preliminary data.</text>
</comment>
<dbReference type="AlphaFoldDB" id="A0AAD4GZ10"/>
<feature type="region of interest" description="Disordered" evidence="1">
    <location>
        <begin position="85"/>
        <end position="127"/>
    </location>
</feature>
<feature type="compositionally biased region" description="Basic residues" evidence="1">
    <location>
        <begin position="427"/>
        <end position="436"/>
    </location>
</feature>
<evidence type="ECO:0000259" key="2">
    <source>
        <dbReference type="Pfam" id="PF26118"/>
    </source>
</evidence>
<evidence type="ECO:0000313" key="3">
    <source>
        <dbReference type="EMBL" id="KAF9894582.1"/>
    </source>
</evidence>
<name>A0AAD4GZ10_ASPNN</name>
<reference evidence="3" key="2">
    <citation type="submission" date="2020-02" db="EMBL/GenBank/DDBJ databases">
        <authorList>
            <person name="Gilchrist C.L.M."/>
            <person name="Chooi Y.-H."/>
        </authorList>
    </citation>
    <scope>NUCLEOTIDE SEQUENCE</scope>
    <source>
        <strain evidence="3">MST-FP2251</strain>
    </source>
</reference>
<feature type="compositionally biased region" description="Basic and acidic residues" evidence="1">
    <location>
        <begin position="312"/>
        <end position="341"/>
    </location>
</feature>
<dbReference type="Pfam" id="PF26118">
    <property type="entry name" value="DUF8035"/>
    <property type="match status" value="1"/>
</dbReference>
<evidence type="ECO:0000256" key="1">
    <source>
        <dbReference type="SAM" id="MobiDB-lite"/>
    </source>
</evidence>
<evidence type="ECO:0000313" key="4">
    <source>
        <dbReference type="Proteomes" id="UP001194746"/>
    </source>
</evidence>
<dbReference type="PANTHER" id="PTHR42081">
    <property type="entry name" value="ZINC FINGER PROTEIN DHHC DOMAIN CONTAINING PROTEIN"/>
    <property type="match status" value="1"/>
</dbReference>
<proteinExistence type="predicted"/>
<dbReference type="InterPro" id="IPR058348">
    <property type="entry name" value="DUF8035"/>
</dbReference>
<feature type="compositionally biased region" description="Basic and acidic residues" evidence="1">
    <location>
        <begin position="391"/>
        <end position="406"/>
    </location>
</feature>
<dbReference type="Proteomes" id="UP001194746">
    <property type="component" value="Unassembled WGS sequence"/>
</dbReference>
<feature type="compositionally biased region" description="Basic and acidic residues" evidence="1">
    <location>
        <begin position="471"/>
        <end position="482"/>
    </location>
</feature>
<keyword evidence="4" id="KW-1185">Reference proteome</keyword>
<feature type="compositionally biased region" description="Polar residues" evidence="1">
    <location>
        <begin position="602"/>
        <end position="612"/>
    </location>
</feature>
<protein>
    <recommendedName>
        <fullName evidence="2">DUF8035 domain-containing protein</fullName>
    </recommendedName>
</protein>
<sequence length="619" mass="70627">MSSNGSRMIDPMRASTGTVQLSASYDPASASRYPGYPSDVPYMSSSYDPRYARDPRMEAQPISSTTYRDGGHAPKLRTEYAIRPKQRSSTMSVADTHLTPGRYDPFTSRASPVISVGDPRSFSPLPNQERYMVPATTNRHHRDPSAVYTDYSSDTGRWAPRDRHSKARMSYGAYPGYEQNSGKGRYLPAVHGFRKGEDIDDYNAYSYTTPREQFEKESVARLHHERGQHRKERPLSLTGIDYHQLVPKKEHRSLGPPPSQRGFDKLDRDVRVRRSTQGSADSDVDSTGHRRRSRQRTPVHLHQDPDEGYSSYREDHEYRPRLPKRPDEDASSRRSVDDRASRTAPSVREPVASGALVPAGPSEHREHKSRPRRSSRRRTASSSDEFDSDEDLKKYRREPSARRKPDSSTPSASSSDRSSPYLAVERPRRRRSHSRSRPQIGSPQEASEMARMAFCTSPKELEPQPKGILKPPRDKFPEESNPVREGVAPLKDAHKKGIPPGARWTKIHRQLVNPAALEAGRERFEERADYVIVLRVLSKEEIQAYAQKTQEIRDDRYHDYVRERRRRREEDRRRGKLTAEDFSSDDEESDNSPLAIEGSAESKFNSRVSQGQEGEKTKA</sequence>
<feature type="domain" description="DUF8035" evidence="2">
    <location>
        <begin position="502"/>
        <end position="554"/>
    </location>
</feature>
<feature type="region of interest" description="Disordered" evidence="1">
    <location>
        <begin position="246"/>
        <end position="502"/>
    </location>
</feature>
<dbReference type="EMBL" id="VCAU01000003">
    <property type="protein sequence ID" value="KAF9894582.1"/>
    <property type="molecule type" value="Genomic_DNA"/>
</dbReference>
<gene>
    <name evidence="3" type="ORF">FE257_006468</name>
</gene>
<feature type="compositionally biased region" description="Basic and acidic residues" evidence="1">
    <location>
        <begin position="551"/>
        <end position="579"/>
    </location>
</feature>
<feature type="region of interest" description="Disordered" evidence="1">
    <location>
        <begin position="140"/>
        <end position="162"/>
    </location>
</feature>
<feature type="region of interest" description="Disordered" evidence="1">
    <location>
        <begin position="551"/>
        <end position="619"/>
    </location>
</feature>
<organism evidence="3 4">
    <name type="scientific">Aspergillus nanangensis</name>
    <dbReference type="NCBI Taxonomy" id="2582783"/>
    <lineage>
        <taxon>Eukaryota</taxon>
        <taxon>Fungi</taxon>
        <taxon>Dikarya</taxon>
        <taxon>Ascomycota</taxon>
        <taxon>Pezizomycotina</taxon>
        <taxon>Eurotiomycetes</taxon>
        <taxon>Eurotiomycetidae</taxon>
        <taxon>Eurotiales</taxon>
        <taxon>Aspergillaceae</taxon>
        <taxon>Aspergillus</taxon>
        <taxon>Aspergillus subgen. Circumdati</taxon>
    </lineage>
</organism>
<feature type="compositionally biased region" description="Low complexity" evidence="1">
    <location>
        <begin position="407"/>
        <end position="420"/>
    </location>
</feature>
<reference evidence="3" key="1">
    <citation type="journal article" date="2019" name="Beilstein J. Org. Chem.">
        <title>Nanangenines: drimane sesquiterpenoids as the dominant metabolite cohort of a novel Australian fungus, Aspergillus nanangensis.</title>
        <authorList>
            <person name="Lacey H.J."/>
            <person name="Gilchrist C.L.M."/>
            <person name="Crombie A."/>
            <person name="Kalaitzis J.A."/>
            <person name="Vuong D."/>
            <person name="Rutledge P.J."/>
            <person name="Turner P."/>
            <person name="Pitt J.I."/>
            <person name="Lacey E."/>
            <person name="Chooi Y.H."/>
            <person name="Piggott A.M."/>
        </authorList>
    </citation>
    <scope>NUCLEOTIDE SEQUENCE</scope>
    <source>
        <strain evidence="3">MST-FP2251</strain>
    </source>
</reference>
<feature type="compositionally biased region" description="Basic and acidic residues" evidence="1">
    <location>
        <begin position="262"/>
        <end position="272"/>
    </location>
</feature>